<protein>
    <recommendedName>
        <fullName evidence="4">Xylanolytic transcriptional activator regulatory domain-containing protein</fullName>
    </recommendedName>
</protein>
<dbReference type="PANTHER" id="PTHR31001">
    <property type="entry name" value="UNCHARACTERIZED TRANSCRIPTIONAL REGULATORY PROTEIN"/>
    <property type="match status" value="1"/>
</dbReference>
<dbReference type="CDD" id="cd12148">
    <property type="entry name" value="fungal_TF_MHR"/>
    <property type="match status" value="1"/>
</dbReference>
<evidence type="ECO:0000256" key="2">
    <source>
        <dbReference type="ARBA" id="ARBA00023242"/>
    </source>
</evidence>
<feature type="region of interest" description="Disordered" evidence="3">
    <location>
        <begin position="1"/>
        <end position="28"/>
    </location>
</feature>
<gene>
    <name evidence="5" type="ORF">QM012_002438</name>
</gene>
<dbReference type="InterPro" id="IPR007219">
    <property type="entry name" value="XnlR_reg_dom"/>
</dbReference>
<feature type="domain" description="Xylanolytic transcriptional activator regulatory" evidence="4">
    <location>
        <begin position="201"/>
        <end position="276"/>
    </location>
</feature>
<feature type="compositionally biased region" description="Polar residues" evidence="3">
    <location>
        <begin position="11"/>
        <end position="28"/>
    </location>
</feature>
<keyword evidence="6" id="KW-1185">Reference proteome</keyword>
<dbReference type="Proteomes" id="UP001341245">
    <property type="component" value="Unassembled WGS sequence"/>
</dbReference>
<evidence type="ECO:0000256" key="3">
    <source>
        <dbReference type="SAM" id="MobiDB-lite"/>
    </source>
</evidence>
<comment type="subcellular location">
    <subcellularLocation>
        <location evidence="1">Nucleus</location>
    </subcellularLocation>
</comment>
<proteinExistence type="predicted"/>
<reference evidence="5 6" key="1">
    <citation type="submission" date="2023-11" db="EMBL/GenBank/DDBJ databases">
        <title>Draft genome sequence and annotation of the polyextremotolerant black yeast-like fungus Aureobasidium pullulans NRRL 62042.</title>
        <authorList>
            <person name="Dielentheis-Frenken M.R.E."/>
            <person name="Wibberg D."/>
            <person name="Blank L.M."/>
            <person name="Tiso T."/>
        </authorList>
    </citation>
    <scope>NUCLEOTIDE SEQUENCE [LARGE SCALE GENOMIC DNA]</scope>
    <source>
        <strain evidence="5 6">NRRL 62042</strain>
    </source>
</reference>
<dbReference type="InterPro" id="IPR050613">
    <property type="entry name" value="Sec_Metabolite_Reg"/>
</dbReference>
<evidence type="ECO:0000313" key="5">
    <source>
        <dbReference type="EMBL" id="KAK6001948.1"/>
    </source>
</evidence>
<organism evidence="5 6">
    <name type="scientific">Aureobasidium pullulans</name>
    <name type="common">Black yeast</name>
    <name type="synonym">Pullularia pullulans</name>
    <dbReference type="NCBI Taxonomy" id="5580"/>
    <lineage>
        <taxon>Eukaryota</taxon>
        <taxon>Fungi</taxon>
        <taxon>Dikarya</taxon>
        <taxon>Ascomycota</taxon>
        <taxon>Pezizomycotina</taxon>
        <taxon>Dothideomycetes</taxon>
        <taxon>Dothideomycetidae</taxon>
        <taxon>Dothideales</taxon>
        <taxon>Saccotheciaceae</taxon>
        <taxon>Aureobasidium</taxon>
    </lineage>
</organism>
<dbReference type="SMART" id="SM00906">
    <property type="entry name" value="Fungal_trans"/>
    <property type="match status" value="1"/>
</dbReference>
<feature type="region of interest" description="Disordered" evidence="3">
    <location>
        <begin position="573"/>
        <end position="594"/>
    </location>
</feature>
<sequence length="594" mass="66345">MVQDLIHSKDSSAGSERSTLIDASQEAQSRVRDDTVHLGASHWSAMLEDIEELRATLVDHDYVSESYASSDESVEADEIALLFGAAKRSSLTQILSDYLPSKSQCDRLFQRQYQLFWRDHASASPLWISLLFSILNIANKVLHTNTAVSSAESATTNSFDKAAAYCMVIGQYHQPKQGAVEALLLFAQALCLASSDISADVSIVFGTLVRLATVMGYHRDPDETPNKFSAFDGEMRRRAWSVCMQLDMLVSFQLGLPSVTQYPTWTTKPPTNLLDSDFDVDSVQLPPPRPVEDLTPLIFCIVKHKYMAVFEKVLRHALSPSNDSIPELEVIDKEVKETLNGFPDIFKARAMADSIVDSPSLTVTRMCVFLLHHKCLCVLHRRHAARGRIESLQTCYDSSTNMLTRYVDTYKEFAPGGQLETERWFMGSISWHFFLTGVMALCLVLCSTRDPVVGLSSSVIVDIAATLRLLQDTKGVLDGQLARGRDTKRVQQLVMTTIQIFDKRSLETPSSTELPLLGNQDALGIDSWQVPQQVQALTNGLFEENISDSMNSYEWADLEQFLNLSDEQSHQVFEGPLSSEPWTTDLDKSMPMSI</sequence>
<accession>A0ABR0TBX7</accession>
<evidence type="ECO:0000259" key="4">
    <source>
        <dbReference type="SMART" id="SM00906"/>
    </source>
</evidence>
<dbReference type="Pfam" id="PF04082">
    <property type="entry name" value="Fungal_trans"/>
    <property type="match status" value="1"/>
</dbReference>
<feature type="compositionally biased region" description="Basic and acidic residues" evidence="3">
    <location>
        <begin position="1"/>
        <end position="10"/>
    </location>
</feature>
<name>A0ABR0TBX7_AURPU</name>
<comment type="caution">
    <text evidence="5">The sequence shown here is derived from an EMBL/GenBank/DDBJ whole genome shotgun (WGS) entry which is preliminary data.</text>
</comment>
<evidence type="ECO:0000313" key="6">
    <source>
        <dbReference type="Proteomes" id="UP001341245"/>
    </source>
</evidence>
<dbReference type="PANTHER" id="PTHR31001:SF49">
    <property type="entry name" value="ZN(II)2CYS6 TRANSCRIPTION FACTOR (EUROFUNG)"/>
    <property type="match status" value="1"/>
</dbReference>
<evidence type="ECO:0000256" key="1">
    <source>
        <dbReference type="ARBA" id="ARBA00004123"/>
    </source>
</evidence>
<dbReference type="EMBL" id="JASGXD010000013">
    <property type="protein sequence ID" value="KAK6001948.1"/>
    <property type="molecule type" value="Genomic_DNA"/>
</dbReference>
<keyword evidence="2" id="KW-0539">Nucleus</keyword>